<dbReference type="InterPro" id="IPR021708">
    <property type="entry name" value="DUF3291"/>
</dbReference>
<dbReference type="Proteomes" id="UP001551176">
    <property type="component" value="Unassembled WGS sequence"/>
</dbReference>
<evidence type="ECO:0000259" key="1">
    <source>
        <dbReference type="Pfam" id="PF11695"/>
    </source>
</evidence>
<proteinExistence type="predicted"/>
<reference evidence="2 3" key="1">
    <citation type="submission" date="2024-06" db="EMBL/GenBank/DDBJ databases">
        <title>The Natural Products Discovery Center: Release of the First 8490 Sequenced Strains for Exploring Actinobacteria Biosynthetic Diversity.</title>
        <authorList>
            <person name="Kalkreuter E."/>
            <person name="Kautsar S.A."/>
            <person name="Yang D."/>
            <person name="Bader C.D."/>
            <person name="Teijaro C.N."/>
            <person name="Fluegel L."/>
            <person name="Davis C.M."/>
            <person name="Simpson J.R."/>
            <person name="Lauterbach L."/>
            <person name="Steele A.D."/>
            <person name="Gui C."/>
            <person name="Meng S."/>
            <person name="Li G."/>
            <person name="Viehrig K."/>
            <person name="Ye F."/>
            <person name="Su P."/>
            <person name="Kiefer A.F."/>
            <person name="Nichols A."/>
            <person name="Cepeda A.J."/>
            <person name="Yan W."/>
            <person name="Fan B."/>
            <person name="Jiang Y."/>
            <person name="Adhikari A."/>
            <person name="Zheng C.-J."/>
            <person name="Schuster L."/>
            <person name="Cowan T.M."/>
            <person name="Smanski M.J."/>
            <person name="Chevrette M.G."/>
            <person name="De Carvalho L.P.S."/>
            <person name="Shen B."/>
        </authorList>
    </citation>
    <scope>NUCLEOTIDE SEQUENCE [LARGE SCALE GENOMIC DNA]</scope>
    <source>
        <strain evidence="2 3">NPDC046838</strain>
    </source>
</reference>
<dbReference type="SUPFAM" id="SSF54909">
    <property type="entry name" value="Dimeric alpha+beta barrel"/>
    <property type="match status" value="1"/>
</dbReference>
<protein>
    <submittedName>
        <fullName evidence="2">DUF3291 domain-containing protein</fullName>
    </submittedName>
</protein>
<dbReference type="Pfam" id="PF11695">
    <property type="entry name" value="DUF3291"/>
    <property type="match status" value="1"/>
</dbReference>
<dbReference type="EMBL" id="JBEYXV010000014">
    <property type="protein sequence ID" value="MEU6824223.1"/>
    <property type="molecule type" value="Genomic_DNA"/>
</dbReference>
<dbReference type="Gene3D" id="3.30.70.100">
    <property type="match status" value="1"/>
</dbReference>
<feature type="domain" description="DUF3291" evidence="1">
    <location>
        <begin position="7"/>
        <end position="137"/>
    </location>
</feature>
<keyword evidence="3" id="KW-1185">Reference proteome</keyword>
<evidence type="ECO:0000313" key="2">
    <source>
        <dbReference type="EMBL" id="MEU6824223.1"/>
    </source>
</evidence>
<name>A0ABV3BT85_9ACTN</name>
<evidence type="ECO:0000313" key="3">
    <source>
        <dbReference type="Proteomes" id="UP001551176"/>
    </source>
</evidence>
<dbReference type="RefSeq" id="WP_359353449.1">
    <property type="nucleotide sequence ID" value="NZ_JBEYXV010000014.1"/>
</dbReference>
<accession>A0ABV3BT85</accession>
<gene>
    <name evidence="2" type="ORF">ABZ921_26635</name>
</gene>
<organism evidence="2 3">
    <name type="scientific">Streptomyces atriruber</name>
    <dbReference type="NCBI Taxonomy" id="545121"/>
    <lineage>
        <taxon>Bacteria</taxon>
        <taxon>Bacillati</taxon>
        <taxon>Actinomycetota</taxon>
        <taxon>Actinomycetes</taxon>
        <taxon>Kitasatosporales</taxon>
        <taxon>Streptomycetaceae</taxon>
        <taxon>Streptomyces</taxon>
    </lineage>
</organism>
<sequence length="144" mass="16318">MSATYHLAQANILYAVDSLKSEKLASFHELALTVDALARKAPGFVFRLESLFDLPEDPYMLNVSVWETMESLRDFTYQGEHADSLRMRRTWFKPPRGAPSVLWWVPEGSLPDADESMARLGMLNAKGPTPDAFTFRRPFPPPQS</sequence>
<dbReference type="InterPro" id="IPR011008">
    <property type="entry name" value="Dimeric_a/b-barrel"/>
</dbReference>
<comment type="caution">
    <text evidence="2">The sequence shown here is derived from an EMBL/GenBank/DDBJ whole genome shotgun (WGS) entry which is preliminary data.</text>
</comment>